<name>A0A6J1C4C0_MOMCH</name>
<dbReference type="Pfam" id="PF03181">
    <property type="entry name" value="BURP"/>
    <property type="match status" value="1"/>
</dbReference>
<dbReference type="PROSITE" id="PS51277">
    <property type="entry name" value="BURP"/>
    <property type="match status" value="1"/>
</dbReference>
<feature type="signal peptide" evidence="1">
    <location>
        <begin position="1"/>
        <end position="21"/>
    </location>
</feature>
<reference evidence="4" key="1">
    <citation type="submission" date="2025-08" db="UniProtKB">
        <authorList>
            <consortium name="RefSeq"/>
        </authorList>
    </citation>
    <scope>IDENTIFICATION</scope>
    <source>
        <strain evidence="4">OHB3-1</strain>
    </source>
</reference>
<organism evidence="3 4">
    <name type="scientific">Momordica charantia</name>
    <name type="common">Bitter gourd</name>
    <name type="synonym">Balsam pear</name>
    <dbReference type="NCBI Taxonomy" id="3673"/>
    <lineage>
        <taxon>Eukaryota</taxon>
        <taxon>Viridiplantae</taxon>
        <taxon>Streptophyta</taxon>
        <taxon>Embryophyta</taxon>
        <taxon>Tracheophyta</taxon>
        <taxon>Spermatophyta</taxon>
        <taxon>Magnoliopsida</taxon>
        <taxon>eudicotyledons</taxon>
        <taxon>Gunneridae</taxon>
        <taxon>Pentapetalae</taxon>
        <taxon>rosids</taxon>
        <taxon>fabids</taxon>
        <taxon>Cucurbitales</taxon>
        <taxon>Cucurbitaceae</taxon>
        <taxon>Momordiceae</taxon>
        <taxon>Momordica</taxon>
    </lineage>
</organism>
<dbReference type="AlphaFoldDB" id="A0A6J1C4C0"/>
<dbReference type="RefSeq" id="XP_022135997.1">
    <property type="nucleotide sequence ID" value="XM_022280305.1"/>
</dbReference>
<dbReference type="GeneID" id="111007806"/>
<dbReference type="PANTHER" id="PTHR31236:SF41">
    <property type="entry name" value="BURP DOMAIN PROTEIN USPL1"/>
    <property type="match status" value="1"/>
</dbReference>
<dbReference type="InterPro" id="IPR044816">
    <property type="entry name" value="BURP"/>
</dbReference>
<dbReference type="OrthoDB" id="1909293at2759"/>
<dbReference type="SMART" id="SM01045">
    <property type="entry name" value="BURP"/>
    <property type="match status" value="1"/>
</dbReference>
<dbReference type="KEGG" id="mcha:111007806"/>
<feature type="domain" description="BURP" evidence="2">
    <location>
        <begin position="212"/>
        <end position="428"/>
    </location>
</feature>
<evidence type="ECO:0000313" key="4">
    <source>
        <dbReference type="RefSeq" id="XP_022135997.1"/>
    </source>
</evidence>
<sequence length="428" mass="49422">MKGPVFITFLSLLLLASIIEASREPGRNEVKEEPFPEATHFDSKPLHAEGEKPFIEDIKPQPNTRDLYWYGDNVKSQPNIHDLYWYGDDVKLQPNTRDLYWYGKDAKLQSNARNLYWYGKNVKPQPSNRDLYWYGKDAKPQPNTRDLYWYGKDVKPQPNIRDLYWYSKDEKIKMVTETTHNSEENNSMDEQHNADHYSSEHMNNNNPTEMIFFTMEDLKLGKKLPFYFPTKDSFPHYFPKEIADSIPFSLKQLPQILSLFSLPSGSPQAQAVEDTLWLCEQHPMKGEIKLCRTSSKSMLDSARSILGLPKNSPMKNLTTSHLSNPHTIFQNYTLSQMPKEIAVPKFFACHSLPYPYAVYLCHSPGGDAKVMQLPLEGDNGDRVEAIAVCHMDTSDWRSNHPSFRVLKTKPGTPVCHVFAETDFLWMSP</sequence>
<evidence type="ECO:0000313" key="3">
    <source>
        <dbReference type="Proteomes" id="UP000504603"/>
    </source>
</evidence>
<gene>
    <name evidence="4" type="primary">LOC111007806</name>
</gene>
<keyword evidence="3" id="KW-1185">Reference proteome</keyword>
<dbReference type="InterPro" id="IPR004873">
    <property type="entry name" value="BURP_dom"/>
</dbReference>
<protein>
    <submittedName>
        <fullName evidence="4">BURP domain-containing protein BNM2C-like</fullName>
    </submittedName>
</protein>
<dbReference type="PANTHER" id="PTHR31236">
    <property type="entry name" value="BURP DOMAIN PROTEIN USPL1-LIKE"/>
    <property type="match status" value="1"/>
</dbReference>
<dbReference type="Proteomes" id="UP000504603">
    <property type="component" value="Unplaced"/>
</dbReference>
<proteinExistence type="predicted"/>
<evidence type="ECO:0000256" key="1">
    <source>
        <dbReference type="SAM" id="SignalP"/>
    </source>
</evidence>
<accession>A0A6J1C4C0</accession>
<feature type="chain" id="PRO_5027102293" evidence="1">
    <location>
        <begin position="22"/>
        <end position="428"/>
    </location>
</feature>
<evidence type="ECO:0000259" key="2">
    <source>
        <dbReference type="PROSITE" id="PS51277"/>
    </source>
</evidence>
<keyword evidence="1" id="KW-0732">Signal</keyword>